<comment type="caution">
    <text evidence="1">The sequence shown here is derived from an EMBL/GenBank/DDBJ whole genome shotgun (WGS) entry which is preliminary data.</text>
</comment>
<name>A0A5M8PCZ2_9LECA</name>
<sequence length="178" mass="18925">MTPTSPEEKPPFSSATPIIAATSSLTKRDQECSNAPGTKAGTHLNARTLLPSLLRRRSSSSTIWCTPGTSTYISITASKRPLPLAAVLTTFSAAKTWTSRHIEEAGDGPLQDGLFNFLGVGGIHLTVWDANNHQVTYGVMGGVVLALEGVMARDGYGETNFRVYDGKNWVGQGMVAVS</sequence>
<gene>
    <name evidence="1" type="ORF">FRX48_09354</name>
</gene>
<organism evidence="1 2">
    <name type="scientific">Lasallia pustulata</name>
    <dbReference type="NCBI Taxonomy" id="136370"/>
    <lineage>
        <taxon>Eukaryota</taxon>
        <taxon>Fungi</taxon>
        <taxon>Dikarya</taxon>
        <taxon>Ascomycota</taxon>
        <taxon>Pezizomycotina</taxon>
        <taxon>Lecanoromycetes</taxon>
        <taxon>OSLEUM clade</taxon>
        <taxon>Umbilicariomycetidae</taxon>
        <taxon>Umbilicariales</taxon>
        <taxon>Umbilicariaceae</taxon>
        <taxon>Lasallia</taxon>
    </lineage>
</organism>
<dbReference type="OrthoDB" id="5367786at2759"/>
<protein>
    <submittedName>
        <fullName evidence="1">Uncharacterized protein</fullName>
    </submittedName>
</protein>
<evidence type="ECO:0000313" key="1">
    <source>
        <dbReference type="EMBL" id="KAA6406856.1"/>
    </source>
</evidence>
<reference evidence="1 2" key="1">
    <citation type="submission" date="2019-09" db="EMBL/GenBank/DDBJ databases">
        <title>The hologenome of the rock-dwelling lichen Lasallia pustulata.</title>
        <authorList>
            <person name="Greshake Tzovaras B."/>
            <person name="Segers F."/>
            <person name="Bicker A."/>
            <person name="Dal Grande F."/>
            <person name="Otte J."/>
            <person name="Hankeln T."/>
            <person name="Schmitt I."/>
            <person name="Ebersberger I."/>
        </authorList>
    </citation>
    <scope>NUCLEOTIDE SEQUENCE [LARGE SCALE GENOMIC DNA]</scope>
    <source>
        <strain evidence="1">A1-1</strain>
    </source>
</reference>
<proteinExistence type="predicted"/>
<accession>A0A5M8PCZ2</accession>
<evidence type="ECO:0000313" key="2">
    <source>
        <dbReference type="Proteomes" id="UP000324767"/>
    </source>
</evidence>
<dbReference type="Proteomes" id="UP000324767">
    <property type="component" value="Unassembled WGS sequence"/>
</dbReference>
<dbReference type="EMBL" id="VXIT01000022">
    <property type="protein sequence ID" value="KAA6406856.1"/>
    <property type="molecule type" value="Genomic_DNA"/>
</dbReference>
<dbReference type="AlphaFoldDB" id="A0A5M8PCZ2"/>